<dbReference type="PANTHER" id="PTHR11941:SF54">
    <property type="entry name" value="ENOYL-COA HYDRATASE, MITOCHONDRIAL"/>
    <property type="match status" value="1"/>
</dbReference>
<gene>
    <name evidence="4" type="ORF">Q5761_02440</name>
</gene>
<accession>A0ABZ0QSX9</accession>
<evidence type="ECO:0000313" key="4">
    <source>
        <dbReference type="EMBL" id="WPD19550.1"/>
    </source>
</evidence>
<evidence type="ECO:0000313" key="5">
    <source>
        <dbReference type="Proteomes" id="UP001304683"/>
    </source>
</evidence>
<dbReference type="SUPFAM" id="SSF52096">
    <property type="entry name" value="ClpP/crotonase"/>
    <property type="match status" value="1"/>
</dbReference>
<sequence>MEGTHVQLEWPQRDVALVRLNRPERMNAFDTAMAQGLAACFEDLHRRTDLRAVVLCGAGERAFCTGADLKERATLDEQAWFAQHHVFQRMFRAVAETPVPVIAAVRGYCLAGGFEIALNCDFIVAAADARFGLPEVTRGIMPGGGATQILPRVVGEAWANRLIMTGEIIDVETARRIGLVTEVTEPERVVTRALELAAVIAANAPIAVRQVKQAVRASRSLGWEEGRRRELELYAACVPTDDRREGMRSFLERRRPVFRGR</sequence>
<dbReference type="Proteomes" id="UP001304683">
    <property type="component" value="Chromosome"/>
</dbReference>
<dbReference type="PANTHER" id="PTHR11941">
    <property type="entry name" value="ENOYL-COA HYDRATASE-RELATED"/>
    <property type="match status" value="1"/>
</dbReference>
<dbReference type="CDD" id="cd06558">
    <property type="entry name" value="crotonase-like"/>
    <property type="match status" value="1"/>
</dbReference>
<dbReference type="InterPro" id="IPR018376">
    <property type="entry name" value="Enoyl-CoA_hyd/isom_CS"/>
</dbReference>
<dbReference type="Gene3D" id="3.90.226.10">
    <property type="entry name" value="2-enoyl-CoA Hydratase, Chain A, domain 1"/>
    <property type="match status" value="1"/>
</dbReference>
<reference evidence="4 5" key="1">
    <citation type="submission" date="2023-08" db="EMBL/GenBank/DDBJ databases">
        <title>Genome sequence of Thermaerobacter compostii strain Ins1, a spore-forming filamentous bacterium isolated from a deep geothermal reservoir.</title>
        <authorList>
            <person name="Bregnard D."/>
            <person name="Gonzalez D."/>
            <person name="Junier P."/>
        </authorList>
    </citation>
    <scope>NUCLEOTIDE SEQUENCE [LARGE SCALE GENOMIC DNA]</scope>
    <source>
        <strain evidence="4 5">Ins1</strain>
    </source>
</reference>
<evidence type="ECO:0000256" key="1">
    <source>
        <dbReference type="ARBA" id="ARBA00005254"/>
    </source>
</evidence>
<evidence type="ECO:0000256" key="3">
    <source>
        <dbReference type="RuleBase" id="RU003707"/>
    </source>
</evidence>
<dbReference type="Pfam" id="PF00378">
    <property type="entry name" value="ECH_1"/>
    <property type="match status" value="1"/>
</dbReference>
<dbReference type="Gene3D" id="1.10.12.10">
    <property type="entry name" value="Lyase 2-enoyl-coa Hydratase, Chain A, domain 2"/>
    <property type="match status" value="1"/>
</dbReference>
<dbReference type="RefSeq" id="WP_135224982.1">
    <property type="nucleotide sequence ID" value="NZ_CP132508.1"/>
</dbReference>
<dbReference type="EMBL" id="CP132508">
    <property type="protein sequence ID" value="WPD19550.1"/>
    <property type="molecule type" value="Genomic_DNA"/>
</dbReference>
<protein>
    <submittedName>
        <fullName evidence="4">Enoyl-CoA hydratase-related protein</fullName>
    </submittedName>
</protein>
<evidence type="ECO:0000256" key="2">
    <source>
        <dbReference type="ARBA" id="ARBA00023239"/>
    </source>
</evidence>
<name>A0ABZ0QSX9_9FIRM</name>
<organism evidence="4 5">
    <name type="scientific">Thermaerobacter composti</name>
    <dbReference type="NCBI Taxonomy" id="554949"/>
    <lineage>
        <taxon>Bacteria</taxon>
        <taxon>Bacillati</taxon>
        <taxon>Bacillota</taxon>
        <taxon>Clostridia</taxon>
        <taxon>Eubacteriales</taxon>
        <taxon>Clostridiales Family XVII. Incertae Sedis</taxon>
        <taxon>Thermaerobacter</taxon>
    </lineage>
</organism>
<proteinExistence type="inferred from homology"/>
<dbReference type="InterPro" id="IPR029045">
    <property type="entry name" value="ClpP/crotonase-like_dom_sf"/>
</dbReference>
<dbReference type="InterPro" id="IPR001753">
    <property type="entry name" value="Enoyl-CoA_hydra/iso"/>
</dbReference>
<dbReference type="PROSITE" id="PS00166">
    <property type="entry name" value="ENOYL_COA_HYDRATASE"/>
    <property type="match status" value="1"/>
</dbReference>
<dbReference type="InterPro" id="IPR014748">
    <property type="entry name" value="Enoyl-CoA_hydra_C"/>
</dbReference>
<keyword evidence="5" id="KW-1185">Reference proteome</keyword>
<comment type="similarity">
    <text evidence="1 3">Belongs to the enoyl-CoA hydratase/isomerase family.</text>
</comment>
<keyword evidence="2" id="KW-0456">Lyase</keyword>